<comment type="caution">
    <text evidence="5">The sequence shown here is derived from an EMBL/GenBank/DDBJ whole genome shotgun (WGS) entry which is preliminary data.</text>
</comment>
<reference evidence="5" key="1">
    <citation type="submission" date="2022-02" db="EMBL/GenBank/DDBJ databases">
        <authorList>
            <person name="Leng L."/>
        </authorList>
    </citation>
    <scope>NUCLEOTIDE SEQUENCE</scope>
    <source>
        <strain evidence="5">JI</strain>
    </source>
</reference>
<dbReference type="InterPro" id="IPR017896">
    <property type="entry name" value="4Fe4S_Fe-S-bd"/>
</dbReference>
<keyword evidence="3" id="KW-0411">Iron-sulfur</keyword>
<dbReference type="Proteomes" id="UP001154312">
    <property type="component" value="Unassembled WGS sequence"/>
</dbReference>
<dbReference type="GO" id="GO:0046872">
    <property type="term" value="F:metal ion binding"/>
    <property type="evidence" value="ECO:0007669"/>
    <property type="project" value="UniProtKB-KW"/>
</dbReference>
<sequence>MGHIVNAKEEVYLALAERLNKNPVGAPVNEILMEILHRLYTEGEAMVGSKFPMVPIRLDKIARITGMEEETLKKTLVSMSEKGLVQELPMKRGTYYMLTPMVVGFFEFTFMRVRDEINMKELAELFENYFRRPEVGKEFTGAATKLMRTLVYENLIPAIVETEVLSYEKASEIIRQSGGGALSLCTCRHKASHLDRTCNAGAPMETCTTMGDTANWLVRRGMAEPATVDELLRVLDQTEKLGLVHLCDNVLNQPSYLCHCCGCCCEALRPVRKYGKSFAHPSNFIPALDRDSCPACGTCADKCQIKAITMRDDGNEGEVPVVNKEICLGCGACASACPSGALTMSRRPVLHVPPRNKTELFTRIAREKGKI</sequence>
<evidence type="ECO:0000313" key="5">
    <source>
        <dbReference type="EMBL" id="MDF9408833.1"/>
    </source>
</evidence>
<dbReference type="Pfam" id="PF12838">
    <property type="entry name" value="Fer4_7"/>
    <property type="match status" value="1"/>
</dbReference>
<dbReference type="Gene3D" id="3.30.70.20">
    <property type="match status" value="1"/>
</dbReference>
<organism evidence="5 6">
    <name type="scientific">Pelotomaculum isophthalicicum JI</name>
    <dbReference type="NCBI Taxonomy" id="947010"/>
    <lineage>
        <taxon>Bacteria</taxon>
        <taxon>Bacillati</taxon>
        <taxon>Bacillota</taxon>
        <taxon>Clostridia</taxon>
        <taxon>Eubacteriales</taxon>
        <taxon>Desulfotomaculaceae</taxon>
        <taxon>Pelotomaculum</taxon>
    </lineage>
</organism>
<dbReference type="AlphaFoldDB" id="A0A9X4JWB8"/>
<keyword evidence="1" id="KW-0479">Metal-binding</keyword>
<accession>A0A9X4JWB8</accession>
<protein>
    <submittedName>
        <fullName evidence="5">4Fe-4S binding protein</fullName>
    </submittedName>
</protein>
<evidence type="ECO:0000256" key="2">
    <source>
        <dbReference type="ARBA" id="ARBA00023004"/>
    </source>
</evidence>
<dbReference type="SUPFAM" id="SSF54862">
    <property type="entry name" value="4Fe-4S ferredoxins"/>
    <property type="match status" value="1"/>
</dbReference>
<dbReference type="EMBL" id="JAKOAV010000019">
    <property type="protein sequence ID" value="MDF9408833.1"/>
    <property type="molecule type" value="Genomic_DNA"/>
</dbReference>
<dbReference type="PROSITE" id="PS00198">
    <property type="entry name" value="4FE4S_FER_1"/>
    <property type="match status" value="1"/>
</dbReference>
<dbReference type="InterPro" id="IPR017900">
    <property type="entry name" value="4Fe4S_Fe_S_CS"/>
</dbReference>
<evidence type="ECO:0000259" key="4">
    <source>
        <dbReference type="PROSITE" id="PS51379"/>
    </source>
</evidence>
<name>A0A9X4JWB8_9FIRM</name>
<dbReference type="RefSeq" id="WP_277444240.1">
    <property type="nucleotide sequence ID" value="NZ_JAKOAV010000019.1"/>
</dbReference>
<evidence type="ECO:0000256" key="3">
    <source>
        <dbReference type="ARBA" id="ARBA00023014"/>
    </source>
</evidence>
<evidence type="ECO:0000313" key="6">
    <source>
        <dbReference type="Proteomes" id="UP001154312"/>
    </source>
</evidence>
<feature type="domain" description="4Fe-4S ferredoxin-type" evidence="4">
    <location>
        <begin position="284"/>
        <end position="313"/>
    </location>
</feature>
<evidence type="ECO:0000256" key="1">
    <source>
        <dbReference type="ARBA" id="ARBA00022723"/>
    </source>
</evidence>
<gene>
    <name evidence="5" type="ORF">L7E55_10780</name>
</gene>
<dbReference type="GO" id="GO:0051536">
    <property type="term" value="F:iron-sulfur cluster binding"/>
    <property type="evidence" value="ECO:0007669"/>
    <property type="project" value="UniProtKB-KW"/>
</dbReference>
<keyword evidence="2" id="KW-0408">Iron</keyword>
<feature type="domain" description="4Fe-4S ferredoxin-type" evidence="4">
    <location>
        <begin position="318"/>
        <end position="347"/>
    </location>
</feature>
<proteinExistence type="predicted"/>
<dbReference type="PROSITE" id="PS51379">
    <property type="entry name" value="4FE4S_FER_2"/>
    <property type="match status" value="2"/>
</dbReference>
<keyword evidence="6" id="KW-1185">Reference proteome</keyword>